<evidence type="ECO:0000256" key="1">
    <source>
        <dbReference type="ARBA" id="ARBA00001947"/>
    </source>
</evidence>
<feature type="active site" description="Proton donor/acceptor" evidence="3">
    <location>
        <position position="732"/>
    </location>
</feature>
<dbReference type="Proteomes" id="UP000663829">
    <property type="component" value="Unassembled WGS sequence"/>
</dbReference>
<feature type="compositionally biased region" description="Low complexity" evidence="4">
    <location>
        <begin position="103"/>
        <end position="112"/>
    </location>
</feature>
<dbReference type="PROSITE" id="PS52035">
    <property type="entry name" value="PEPTIDASE_M14"/>
    <property type="match status" value="1"/>
</dbReference>
<dbReference type="Pfam" id="PF00246">
    <property type="entry name" value="Peptidase_M14"/>
    <property type="match status" value="1"/>
</dbReference>
<evidence type="ECO:0000313" key="7">
    <source>
        <dbReference type="EMBL" id="CAF3642278.1"/>
    </source>
</evidence>
<comment type="similarity">
    <text evidence="2 3">Belongs to the peptidase M14 family.</text>
</comment>
<reference evidence="6" key="1">
    <citation type="submission" date="2021-02" db="EMBL/GenBank/DDBJ databases">
        <authorList>
            <person name="Nowell W R."/>
        </authorList>
    </citation>
    <scope>NUCLEOTIDE SEQUENCE</scope>
</reference>
<feature type="region of interest" description="Disordered" evidence="4">
    <location>
        <begin position="938"/>
        <end position="972"/>
    </location>
</feature>
<evidence type="ECO:0000256" key="2">
    <source>
        <dbReference type="ARBA" id="ARBA00005988"/>
    </source>
</evidence>
<dbReference type="EMBL" id="CAJNOQ010000953">
    <property type="protein sequence ID" value="CAF0854506.1"/>
    <property type="molecule type" value="Genomic_DNA"/>
</dbReference>
<feature type="compositionally biased region" description="Acidic residues" evidence="4">
    <location>
        <begin position="944"/>
        <end position="955"/>
    </location>
</feature>
<feature type="domain" description="Peptidase M14" evidence="5">
    <location>
        <begin position="495"/>
        <end position="767"/>
    </location>
</feature>
<proteinExistence type="inferred from homology"/>
<feature type="region of interest" description="Disordered" evidence="4">
    <location>
        <begin position="1008"/>
        <end position="1028"/>
    </location>
</feature>
<dbReference type="PANTHER" id="PTHR12756">
    <property type="entry name" value="CYTOSOLIC CARBOXYPEPTIDASE"/>
    <property type="match status" value="1"/>
</dbReference>
<dbReference type="InterPro" id="IPR000834">
    <property type="entry name" value="Peptidase_M14"/>
</dbReference>
<accession>A0A813WRH4</accession>
<dbReference type="InterPro" id="IPR050821">
    <property type="entry name" value="Cytosolic_carboxypeptidase"/>
</dbReference>
<comment type="cofactor">
    <cofactor evidence="1">
        <name>Zn(2+)</name>
        <dbReference type="ChEBI" id="CHEBI:29105"/>
    </cofactor>
</comment>
<dbReference type="EMBL" id="CAJOBC010000953">
    <property type="protein sequence ID" value="CAF3642278.1"/>
    <property type="molecule type" value="Genomic_DNA"/>
</dbReference>
<name>A0A813WRH4_9BILA</name>
<gene>
    <name evidence="6" type="ORF">GPM918_LOCUS6255</name>
    <name evidence="7" type="ORF">SRO942_LOCUS6255</name>
</gene>
<evidence type="ECO:0000256" key="3">
    <source>
        <dbReference type="PROSITE-ProRule" id="PRU01379"/>
    </source>
</evidence>
<protein>
    <recommendedName>
        <fullName evidence="5">Peptidase M14 domain-containing protein</fullName>
    </recommendedName>
</protein>
<evidence type="ECO:0000313" key="6">
    <source>
        <dbReference type="EMBL" id="CAF0854506.1"/>
    </source>
</evidence>
<dbReference type="SUPFAM" id="SSF53187">
    <property type="entry name" value="Zn-dependent exopeptidases"/>
    <property type="match status" value="1"/>
</dbReference>
<dbReference type="OrthoDB" id="10253041at2759"/>
<comment type="caution">
    <text evidence="6">The sequence shown here is derived from an EMBL/GenBank/DDBJ whole genome shotgun (WGS) entry which is preliminary data.</text>
</comment>
<dbReference type="GO" id="GO:0004181">
    <property type="term" value="F:metallocarboxypeptidase activity"/>
    <property type="evidence" value="ECO:0007669"/>
    <property type="project" value="InterPro"/>
</dbReference>
<evidence type="ECO:0000256" key="4">
    <source>
        <dbReference type="SAM" id="MobiDB-lite"/>
    </source>
</evidence>
<dbReference type="GO" id="GO:0008270">
    <property type="term" value="F:zinc ion binding"/>
    <property type="evidence" value="ECO:0007669"/>
    <property type="project" value="InterPro"/>
</dbReference>
<dbReference type="PANTHER" id="PTHR12756:SF4">
    <property type="entry name" value="PEPTIDASE M14 CARBOXYPEPTIDASE A DOMAIN-CONTAINING PROTEIN"/>
    <property type="match status" value="1"/>
</dbReference>
<organism evidence="6 8">
    <name type="scientific">Didymodactylos carnosus</name>
    <dbReference type="NCBI Taxonomy" id="1234261"/>
    <lineage>
        <taxon>Eukaryota</taxon>
        <taxon>Metazoa</taxon>
        <taxon>Spiralia</taxon>
        <taxon>Gnathifera</taxon>
        <taxon>Rotifera</taxon>
        <taxon>Eurotatoria</taxon>
        <taxon>Bdelloidea</taxon>
        <taxon>Philodinida</taxon>
        <taxon>Philodinidae</taxon>
        <taxon>Didymodactylos</taxon>
    </lineage>
</organism>
<feature type="region of interest" description="Disordered" evidence="4">
    <location>
        <begin position="838"/>
        <end position="857"/>
    </location>
</feature>
<keyword evidence="8" id="KW-1185">Reference proteome</keyword>
<feature type="region of interest" description="Disordered" evidence="4">
    <location>
        <begin position="97"/>
        <end position="116"/>
    </location>
</feature>
<dbReference type="Gene3D" id="3.40.630.10">
    <property type="entry name" value="Zn peptidases"/>
    <property type="match status" value="1"/>
</dbReference>
<dbReference type="Proteomes" id="UP000681722">
    <property type="component" value="Unassembled WGS sequence"/>
</dbReference>
<dbReference type="AlphaFoldDB" id="A0A813WRH4"/>
<sequence length="1192" mass="138483">MRSPILRSAASTEKNDQLRLSQICYLSNGNCTNDQTSTTTVVSSIAYTDPWSEIDLRNQQILHPLNQKQYFNGHGRFANHQNGYSSNFDMENFPPCSRRHSRNIQQQQNSSQDGQMDHWSQIFDSSSRYYIGDSNKNKYDNSFLLGNSIVKSNKEDLLIALDCKRLDNGKFINKYGIVFDEHGPFWPKEFKILHPTPKLDSHLHQNKEYYLMLPDLSKKPFQVYFKMKTIRIGQSIWSRDDFNLTNPIKIDNSLNVFDDDNDEEEIWKNNIVSDDRIQSSKKLFLNFHAHSRLFEERKLLMSDGSIKIDYCFINTRIIVDMHGPFWPMAHPIKHPTPSFNVISINENNNLKKNNNRNKIVKQYYTCSSHPTNHQQTYDNQPAMLRYTDTLKHSMLIYDMEKSHRNQVPKRSENEQLCPPLIFESRFEGMQILLFSELGAKKEQQGWHRVGHHINYSEYKQRSYNPLLERDLNYFELDFQTEFLYTGDTCFIAHCYPYTFTDLKDDLEHLSLTRPRDILRRDVLCETRAGNSCFIMTVTDESVPLTQKKFVFITARVHPGETNASYMMRGLLDFITSDDMAAQKLRKLLVFKIVPMLNPDGVIIGNYRCSLTGKDMNRNFRHPRQQTFPTIYHIKELIANLQKQQYEILAFCDLHGHSRKSNVFAYGCDGCDGTNRDMKNFLNARVLPFIMSRTAPEMFAFDYCKFHIDRCKESTGRVVMWKEMCIKNSFTLEASFAGSSIVEKPCHFNIKDYEDFGRCICHSLHHYMEALADSNRLNSIFSDITHNVLKKLGKEKVPVSLLPTLYPDDVSGVKNEDIMGSLSDCLDVLQQCQDTIAVDVSSSSESDSDPEGELPEQLFHKEVKKKQKKKRTEKVYDDRIQKLTKKRETEVNSRVIPPRGALFQSKYAKRSGGGLPIFTTERAQERRHRRVIPQAAQHNIHYDREETDGYETDDPGDNSNKDPCREINQTTSSIDSSVTLKRTASLVALNINENPAENALLHQSTMSFKPLPLRNPRTHRPMGNRSRVDNHQQDINRHNTEYGNNHQIESQHLQSPTVSIPNLLDFSKSRQRERNESLNMSLPPDTLSLTRFFETQTDVLGNNTSTDRYRPLFETAPNTLKPFVKNESKWLRLTQRNSKRPLSTLQKHQPLLATTTIENVIRDRKSHHDNNHNQDAVERVNQILKQLCLPDRK</sequence>
<evidence type="ECO:0000259" key="5">
    <source>
        <dbReference type="PROSITE" id="PS52035"/>
    </source>
</evidence>
<dbReference type="GO" id="GO:0006508">
    <property type="term" value="P:proteolysis"/>
    <property type="evidence" value="ECO:0007669"/>
    <property type="project" value="InterPro"/>
</dbReference>
<evidence type="ECO:0000313" key="8">
    <source>
        <dbReference type="Proteomes" id="UP000663829"/>
    </source>
</evidence>